<evidence type="ECO:0000256" key="6">
    <source>
        <dbReference type="ARBA" id="ARBA00022989"/>
    </source>
</evidence>
<dbReference type="GO" id="GO:0005789">
    <property type="term" value="C:endoplasmic reticulum membrane"/>
    <property type="evidence" value="ECO:0007669"/>
    <property type="project" value="UniProtKB-SubCell"/>
</dbReference>
<dbReference type="GO" id="GO:0006488">
    <property type="term" value="P:dolichol-linked oligosaccharide biosynthetic process"/>
    <property type="evidence" value="ECO:0007669"/>
    <property type="project" value="InterPro"/>
</dbReference>
<gene>
    <name evidence="10" type="ORF">KP509_11G013500</name>
</gene>
<evidence type="ECO:0000256" key="3">
    <source>
        <dbReference type="ARBA" id="ARBA00010288"/>
    </source>
</evidence>
<reference evidence="10" key="1">
    <citation type="submission" date="2021-08" db="EMBL/GenBank/DDBJ databases">
        <title>WGS assembly of Ceratopteris richardii.</title>
        <authorList>
            <person name="Marchant D.B."/>
            <person name="Chen G."/>
            <person name="Jenkins J."/>
            <person name="Shu S."/>
            <person name="Leebens-Mack J."/>
            <person name="Grimwood J."/>
            <person name="Schmutz J."/>
            <person name="Soltis P."/>
            <person name="Soltis D."/>
            <person name="Chen Z.-H."/>
        </authorList>
    </citation>
    <scope>NUCLEOTIDE SEQUENCE</scope>
    <source>
        <strain evidence="10">Whitten #5841</strain>
        <tissue evidence="10">Leaf</tissue>
    </source>
</reference>
<evidence type="ECO:0000256" key="1">
    <source>
        <dbReference type="ARBA" id="ARBA00004477"/>
    </source>
</evidence>
<dbReference type="Proteomes" id="UP000825935">
    <property type="component" value="Chromosome 11"/>
</dbReference>
<dbReference type="GO" id="GO:0034203">
    <property type="term" value="P:glycolipid translocation"/>
    <property type="evidence" value="ECO:0007669"/>
    <property type="project" value="TreeGrafter"/>
</dbReference>
<evidence type="ECO:0000256" key="5">
    <source>
        <dbReference type="ARBA" id="ARBA00022824"/>
    </source>
</evidence>
<feature type="transmembrane region" description="Helical" evidence="9">
    <location>
        <begin position="127"/>
        <end position="150"/>
    </location>
</feature>
<feature type="transmembrane region" description="Helical" evidence="9">
    <location>
        <begin position="365"/>
        <end position="385"/>
    </location>
</feature>
<keyword evidence="6 9" id="KW-1133">Transmembrane helix</keyword>
<evidence type="ECO:0000256" key="9">
    <source>
        <dbReference type="RuleBase" id="RU365067"/>
    </source>
</evidence>
<dbReference type="OrthoDB" id="9979195at2759"/>
<comment type="caution">
    <text evidence="10">The sequence shown here is derived from an EMBL/GenBank/DDBJ whole genome shotgun (WGS) entry which is preliminary data.</text>
</comment>
<feature type="transmembrane region" description="Helical" evidence="9">
    <location>
        <begin position="91"/>
        <end position="115"/>
    </location>
</feature>
<comment type="function">
    <text evidence="8 9">Intramembrane glycolipid transporter that operates in the biosynthetic pathway of dolichol-linked oligosaccharides, the glycan precursors employed in protein asparagine (N)-glycosylation. The sequential addition of sugars to dolichol pyrophosphate produces dolichol-linked oligosaccharides containing fourteen sugars, including two GlcNAcs, nine mannoses and three glucoses. Once assembled, the oligosaccharide is transferred from the lipid to nascent proteins by oligosaccharyltransferases. The assembly of dolichol-linked oligosaccharides begins on the cytosolic side of the endoplasmic reticulum membrane and finishes in its lumen. RFT1 could mediate the translocation of the cytosolically oriented intermediate DolPP-GlcNAc2Man5, produced by ALG11, into the ER lumen where dolichol-linked oligosaccharides assembly continues. However, the intramembrane lipid transporter activity could not be confirmed in vitro.</text>
</comment>
<dbReference type="EMBL" id="CM035416">
    <property type="protein sequence ID" value="KAH7424556.1"/>
    <property type="molecule type" value="Genomic_DNA"/>
</dbReference>
<keyword evidence="4 9" id="KW-0812">Transmembrane</keyword>
<keyword evidence="11" id="KW-1185">Reference proteome</keyword>
<evidence type="ECO:0000313" key="11">
    <source>
        <dbReference type="Proteomes" id="UP000825935"/>
    </source>
</evidence>
<feature type="transmembrane region" description="Helical" evidence="9">
    <location>
        <begin position="51"/>
        <end position="70"/>
    </location>
</feature>
<feature type="transmembrane region" description="Helical" evidence="9">
    <location>
        <begin position="189"/>
        <end position="212"/>
    </location>
</feature>
<dbReference type="PANTHER" id="PTHR13117:SF5">
    <property type="entry name" value="PROTEIN RFT1 HOMOLOG"/>
    <property type="match status" value="1"/>
</dbReference>
<organism evidence="10 11">
    <name type="scientific">Ceratopteris richardii</name>
    <name type="common">Triangle waterfern</name>
    <dbReference type="NCBI Taxonomy" id="49495"/>
    <lineage>
        <taxon>Eukaryota</taxon>
        <taxon>Viridiplantae</taxon>
        <taxon>Streptophyta</taxon>
        <taxon>Embryophyta</taxon>
        <taxon>Tracheophyta</taxon>
        <taxon>Polypodiopsida</taxon>
        <taxon>Polypodiidae</taxon>
        <taxon>Polypodiales</taxon>
        <taxon>Pteridineae</taxon>
        <taxon>Pteridaceae</taxon>
        <taxon>Parkerioideae</taxon>
        <taxon>Ceratopteris</taxon>
    </lineage>
</organism>
<feature type="transmembrane region" description="Helical" evidence="9">
    <location>
        <begin position="456"/>
        <end position="474"/>
    </location>
</feature>
<proteinExistence type="inferred from homology"/>
<comment type="similarity">
    <text evidence="3 9">Belongs to the RFT1 family.</text>
</comment>
<dbReference type="EMBL" id="CM035416">
    <property type="protein sequence ID" value="KAH7424557.1"/>
    <property type="molecule type" value="Genomic_DNA"/>
</dbReference>
<evidence type="ECO:0000256" key="4">
    <source>
        <dbReference type="ARBA" id="ARBA00022692"/>
    </source>
</evidence>
<dbReference type="OMA" id="WPGKLFG"/>
<dbReference type="AlphaFoldDB" id="A0A8T2TT08"/>
<comment type="subcellular location">
    <subcellularLocation>
        <location evidence="1 9">Endoplasmic reticulum membrane</location>
        <topology evidence="1 9">Multi-pass membrane protein</topology>
    </subcellularLocation>
</comment>
<dbReference type="EMBL" id="CM035416">
    <property type="protein sequence ID" value="KAH7424553.1"/>
    <property type="molecule type" value="Genomic_DNA"/>
</dbReference>
<dbReference type="InterPro" id="IPR007594">
    <property type="entry name" value="RFT1"/>
</dbReference>
<evidence type="ECO:0000256" key="2">
    <source>
        <dbReference type="ARBA" id="ARBA00004922"/>
    </source>
</evidence>
<protein>
    <recommendedName>
        <fullName evidence="9">Protein RFT1 homolog</fullName>
    </recommendedName>
</protein>
<name>A0A8T2TT08_CERRI</name>
<dbReference type="EMBL" id="CM035416">
    <property type="protein sequence ID" value="KAH7424552.1"/>
    <property type="molecule type" value="Genomic_DNA"/>
</dbReference>
<feature type="transmembrane region" description="Helical" evidence="9">
    <location>
        <begin position="422"/>
        <end position="444"/>
    </location>
</feature>
<evidence type="ECO:0000256" key="7">
    <source>
        <dbReference type="ARBA" id="ARBA00023136"/>
    </source>
</evidence>
<feature type="transmembrane region" description="Helical" evidence="9">
    <location>
        <begin position="397"/>
        <end position="416"/>
    </location>
</feature>
<dbReference type="PANTHER" id="PTHR13117">
    <property type="entry name" value="ENDOPLASMIC RETICULUM MULTISPAN TRANSMEMBRANE PROTEIN-RELATED"/>
    <property type="match status" value="1"/>
</dbReference>
<comment type="pathway">
    <text evidence="2">Protein modification; protein glycosylation.</text>
</comment>
<feature type="transmembrane region" description="Helical" evidence="9">
    <location>
        <begin position="486"/>
        <end position="509"/>
    </location>
</feature>
<accession>A0A8T2TT08</accession>
<evidence type="ECO:0000256" key="8">
    <source>
        <dbReference type="ARBA" id="ARBA00045912"/>
    </source>
</evidence>
<feature type="transmembrane region" description="Helical" evidence="9">
    <location>
        <begin position="321"/>
        <end position="345"/>
    </location>
</feature>
<dbReference type="EMBL" id="CM035416">
    <property type="protein sequence ID" value="KAH7424554.1"/>
    <property type="molecule type" value="Genomic_DNA"/>
</dbReference>
<sequence>MTSTRMTTTENSTLLHTFYHLMASQVASRVFSFSLNLLITRHLSQEDYGVFSIQFHLLITTVLFLSREGFRRACLRTDSRSKDSALREEKYFMAVTWLTVPTGFILSVVTCLVFLQQKGVNKSRESAHAVVILGLSCVIEILSEPPYILAQNMMLVQVRVKIEAFATFVRCLTTYFLVLNGLGKVGGVLFAYSQLLYAFCVLIGYWGYFLLFSKLKSDLEQKNISVLSHMSPKWGMWNHNKPLLYMCLMFTFQSFQKLILQEGEKFVLMIFDTAYNQGVYGFVDNLGSLVVRSVLQPFEESAFTIFAKYSSSNDVPRMREVLAAALKLVSIIGLVFATFGPSYSYVLLRILYGTKWSDGEASTALAFYCVYVMTMALNGTTEAFLHAVVTKGQLARSNVWLMAFSLVYVSMSIMLIHKGGAVGLIAANCINMLLRSIYSMNFILKYFRGSFNVWQGLPNARVLAVLVASLLVTHTSEKMILDIHRFPWTVALHIGLGAGCFTLFVYSLYKYEKPFFLELAAFHRAKAD</sequence>
<dbReference type="EMBL" id="CM035416">
    <property type="protein sequence ID" value="KAH7424555.1"/>
    <property type="molecule type" value="Genomic_DNA"/>
</dbReference>
<dbReference type="Pfam" id="PF04506">
    <property type="entry name" value="Rft-1"/>
    <property type="match status" value="1"/>
</dbReference>
<keyword evidence="7 9" id="KW-0472">Membrane</keyword>
<evidence type="ECO:0000313" key="10">
    <source>
        <dbReference type="EMBL" id="KAH7424554.1"/>
    </source>
</evidence>
<keyword evidence="5" id="KW-0256">Endoplasmic reticulum</keyword>